<keyword evidence="2" id="KW-1185">Reference proteome</keyword>
<reference evidence="1 2" key="1">
    <citation type="submission" date="2021-06" db="EMBL/GenBank/DDBJ databases">
        <title>Caerostris extrusa draft genome.</title>
        <authorList>
            <person name="Kono N."/>
            <person name="Arakawa K."/>
        </authorList>
    </citation>
    <scope>NUCLEOTIDE SEQUENCE [LARGE SCALE GENOMIC DNA]</scope>
</reference>
<dbReference type="AlphaFoldDB" id="A0AAV4NCN2"/>
<evidence type="ECO:0000313" key="1">
    <source>
        <dbReference type="EMBL" id="GIX82253.1"/>
    </source>
</evidence>
<evidence type="ECO:0000313" key="2">
    <source>
        <dbReference type="Proteomes" id="UP001054945"/>
    </source>
</evidence>
<gene>
    <name evidence="1" type="ORF">CEXT_678981</name>
</gene>
<accession>A0AAV4NCN2</accession>
<dbReference type="Proteomes" id="UP001054945">
    <property type="component" value="Unassembled WGS sequence"/>
</dbReference>
<name>A0AAV4NCN2_CAEEX</name>
<organism evidence="1 2">
    <name type="scientific">Caerostris extrusa</name>
    <name type="common">Bark spider</name>
    <name type="synonym">Caerostris bankana</name>
    <dbReference type="NCBI Taxonomy" id="172846"/>
    <lineage>
        <taxon>Eukaryota</taxon>
        <taxon>Metazoa</taxon>
        <taxon>Ecdysozoa</taxon>
        <taxon>Arthropoda</taxon>
        <taxon>Chelicerata</taxon>
        <taxon>Arachnida</taxon>
        <taxon>Araneae</taxon>
        <taxon>Araneomorphae</taxon>
        <taxon>Entelegynae</taxon>
        <taxon>Araneoidea</taxon>
        <taxon>Araneidae</taxon>
        <taxon>Caerostris</taxon>
    </lineage>
</organism>
<proteinExistence type="predicted"/>
<protein>
    <submittedName>
        <fullName evidence="1">Uncharacterized protein</fullName>
    </submittedName>
</protein>
<sequence length="111" mass="12714">MYSALNVAILSSLNLRTWNFNQYCEICFHPLLLQSRSLFQEVTSGEKRTPSLRCLFRLEQLAGRRCRGDCFKYLPHLCLPVGFDYVPKMSASPPPFVLLCDMRHTGLTAGR</sequence>
<comment type="caution">
    <text evidence="1">The sequence shown here is derived from an EMBL/GenBank/DDBJ whole genome shotgun (WGS) entry which is preliminary data.</text>
</comment>
<dbReference type="EMBL" id="BPLR01003217">
    <property type="protein sequence ID" value="GIX82253.1"/>
    <property type="molecule type" value="Genomic_DNA"/>
</dbReference>